<dbReference type="InterPro" id="IPR002213">
    <property type="entry name" value="UDP_glucos_trans"/>
</dbReference>
<dbReference type="CDD" id="cd03784">
    <property type="entry name" value="GT1_Gtf-like"/>
    <property type="match status" value="1"/>
</dbReference>
<dbReference type="SUPFAM" id="SSF53756">
    <property type="entry name" value="UDP-Glycosyltransferase/glycogen phosphorylase"/>
    <property type="match status" value="1"/>
</dbReference>
<evidence type="ECO:0000256" key="3">
    <source>
        <dbReference type="RuleBase" id="RU003718"/>
    </source>
</evidence>
<dbReference type="InterPro" id="IPR050481">
    <property type="entry name" value="UDP-glycosyltransf_plant"/>
</dbReference>
<gene>
    <name evidence="5" type="ORF">SUGI_1511810</name>
    <name evidence="6" type="ORF">SUGI_1515750</name>
</gene>
<dbReference type="PANTHER" id="PTHR48048:SF45">
    <property type="entry name" value="GLYCOSYLTRANSFERASE"/>
    <property type="match status" value="1"/>
</dbReference>
<dbReference type="PROSITE" id="PS00375">
    <property type="entry name" value="UDPGT"/>
    <property type="match status" value="1"/>
</dbReference>
<dbReference type="AlphaFoldDB" id="A0AAD3NVZ9"/>
<comment type="caution">
    <text evidence="6">The sequence shown here is derived from an EMBL/GenBank/DDBJ whole genome shotgun (WGS) entry which is preliminary data.</text>
</comment>
<dbReference type="PANTHER" id="PTHR48048">
    <property type="entry name" value="GLYCOSYLTRANSFERASE"/>
    <property type="match status" value="1"/>
</dbReference>
<evidence type="ECO:0000256" key="4">
    <source>
        <dbReference type="RuleBase" id="RU362057"/>
    </source>
</evidence>
<evidence type="ECO:0000313" key="7">
    <source>
        <dbReference type="Proteomes" id="UP001234787"/>
    </source>
</evidence>
<evidence type="ECO:0000313" key="6">
    <source>
        <dbReference type="EMBL" id="GLJ59609.1"/>
    </source>
</evidence>
<sequence length="497" mass="55703">MWLYSCSEPESPKTIAWAYTFAYKKILQLPLPLMEKPHVVIFPLSMGIGHFLPAAELAKRLCHFHGFSITLIISKWMWTSQQHAVLERLASSALDIRFAEIPHITVDEDEQNMKIDTRISKFVQKAKPHIEDVLQSLRSSSLISAFITDICCTELLDVTAKLKMPAYLFVTSSAAFVCFLLHLPKLVSEIKLSFKDADYEVEISGLPSIPTRDLPSPVQDMSDSSFKWVIYHASRLKEVSGVLINTFAELEEEAIMALTTLATPSIYPIGPLICKGSDTPDESRCLKWLDEQPPSSVLFVSFGSAGVLSREQITDLAIGLEASGHRFLWVLRGYKSEDFSFLETDISQLLPEGFESRTWDRGLVLPNWAPQVRILSHPSTGGFLSHCGWNSTLESVCHGVPMIAWPLFAEQRMNKVILVKQIKVAIDLKMDNNGFVKREEVERAVRELMEGEEGRKAREKMKELKGKAKMAVMEGGSTIKATARVAADLSASIWNVK</sequence>
<dbReference type="Proteomes" id="UP001234787">
    <property type="component" value="Unassembled WGS sequence"/>
</dbReference>
<keyword evidence="2 3" id="KW-0808">Transferase</keyword>
<evidence type="ECO:0000256" key="2">
    <source>
        <dbReference type="ARBA" id="ARBA00022679"/>
    </source>
</evidence>
<dbReference type="EC" id="2.4.1.-" evidence="4"/>
<proteinExistence type="inferred from homology"/>
<name>A0AAD3NVZ9_CRYJA</name>
<dbReference type="InterPro" id="IPR035595">
    <property type="entry name" value="UDP_glycos_trans_CS"/>
</dbReference>
<dbReference type="Pfam" id="PF00201">
    <property type="entry name" value="UDPGT"/>
    <property type="match status" value="1"/>
</dbReference>
<accession>A0AAD3NVZ9</accession>
<dbReference type="EMBL" id="BSEH01000985">
    <property type="protein sequence ID" value="GLJ59508.1"/>
    <property type="molecule type" value="Genomic_DNA"/>
</dbReference>
<organism evidence="6 7">
    <name type="scientific">Cryptomeria japonica</name>
    <name type="common">Japanese cedar</name>
    <name type="synonym">Cupressus japonica</name>
    <dbReference type="NCBI Taxonomy" id="3369"/>
    <lineage>
        <taxon>Eukaryota</taxon>
        <taxon>Viridiplantae</taxon>
        <taxon>Streptophyta</taxon>
        <taxon>Embryophyta</taxon>
        <taxon>Tracheophyta</taxon>
        <taxon>Spermatophyta</taxon>
        <taxon>Pinopsida</taxon>
        <taxon>Pinidae</taxon>
        <taxon>Conifers II</taxon>
        <taxon>Cupressales</taxon>
        <taxon>Cupressaceae</taxon>
        <taxon>Cryptomeria</taxon>
    </lineage>
</organism>
<reference evidence="6" key="1">
    <citation type="submission" date="2022-12" db="EMBL/GenBank/DDBJ databases">
        <title>Chromosome-Level Genome Assembly of Japanese Cedar (Cryptomeriajaponica D. Don).</title>
        <authorList>
            <person name="Fujino T."/>
            <person name="Yamaguchi K."/>
            <person name="Yokoyama T."/>
            <person name="Hamanaka T."/>
            <person name="Harazono Y."/>
            <person name="Kamada H."/>
            <person name="Kobayashi W."/>
            <person name="Ujino-Ihara T."/>
            <person name="Uchiyama K."/>
            <person name="Matsumoto A."/>
            <person name="Izuno A."/>
            <person name="Tsumura Y."/>
            <person name="Toyoda A."/>
            <person name="Shigenobu S."/>
            <person name="Moriguchi Y."/>
            <person name="Ueno S."/>
            <person name="Kasahara M."/>
        </authorList>
    </citation>
    <scope>NUCLEOTIDE SEQUENCE</scope>
</reference>
<evidence type="ECO:0000256" key="1">
    <source>
        <dbReference type="ARBA" id="ARBA00009995"/>
    </source>
</evidence>
<keyword evidence="3" id="KW-0328">Glycosyltransferase</keyword>
<dbReference type="FunFam" id="3.40.50.2000:FF:000056">
    <property type="entry name" value="Glycosyltransferase"/>
    <property type="match status" value="1"/>
</dbReference>
<keyword evidence="7" id="KW-1185">Reference proteome</keyword>
<dbReference type="Gene3D" id="3.40.50.2000">
    <property type="entry name" value="Glycogen Phosphorylase B"/>
    <property type="match status" value="2"/>
</dbReference>
<dbReference type="EMBL" id="BSEH01001125">
    <property type="protein sequence ID" value="GLJ59609.1"/>
    <property type="molecule type" value="Genomic_DNA"/>
</dbReference>
<comment type="similarity">
    <text evidence="1 3">Belongs to the UDP-glycosyltransferase family.</text>
</comment>
<protein>
    <recommendedName>
        <fullName evidence="4">Glycosyltransferase</fullName>
        <ecNumber evidence="4">2.4.1.-</ecNumber>
    </recommendedName>
</protein>
<evidence type="ECO:0000313" key="5">
    <source>
        <dbReference type="EMBL" id="GLJ59508.1"/>
    </source>
</evidence>
<dbReference type="GO" id="GO:0035251">
    <property type="term" value="F:UDP-glucosyltransferase activity"/>
    <property type="evidence" value="ECO:0007669"/>
    <property type="project" value="InterPro"/>
</dbReference>